<sequence>MREDVLGPFLFGKIEGTRGVLPGDDMKFVDFVKIEVSGGRGGNGCLSFRREKFIPKGGPDGADGGKGGDVILEAAPGTLTLADFEYEKKFKAGHGQPGKGGLKSGAAGEDRIITVPCGTIVYDDDTGDILADLVEPGERVVIARGGRPGRGNAHFANSVRKTPRFAEKGDEGEEKRLLLELKLIADVGLVGFPNAGKSSLLAAISTAKPKIAGYPFTTLSPNLGVLSVDDQKIVIADVPGLIEGAHENKGLGVYFLRHIERTRFLVHVLDLASGSAEDVLDQWRIVREEFRAYNAMAGDRLPGEEREDLLSRPCIVVGNKIDLAGTAEVDRDVRTFMDREGIPYFTVSAMTGEGIGEIIPAIVSLARENPRPAGETRLVVPETPVPVRQRRKKEPVSIVRLQDGAGFRVVHEGLERILQRYDFEHEDAILKFARLVRRFRIEELLEENGAQKGDKVYIGDLEFDFEPDKVME</sequence>
<dbReference type="NCBIfam" id="NF008954">
    <property type="entry name" value="PRK12296.1"/>
    <property type="match status" value="1"/>
</dbReference>
<evidence type="ECO:0000256" key="1">
    <source>
        <dbReference type="ARBA" id="ARBA00001946"/>
    </source>
</evidence>
<dbReference type="Pfam" id="PF09269">
    <property type="entry name" value="DUF1967"/>
    <property type="match status" value="1"/>
</dbReference>
<dbReference type="Gene3D" id="2.70.210.12">
    <property type="entry name" value="GTP1/OBG domain"/>
    <property type="match status" value="1"/>
</dbReference>
<dbReference type="PANTHER" id="PTHR11702:SF31">
    <property type="entry name" value="MITOCHONDRIAL RIBOSOME-ASSOCIATED GTPASE 2"/>
    <property type="match status" value="1"/>
</dbReference>
<evidence type="ECO:0000256" key="7">
    <source>
        <dbReference type="ARBA" id="ARBA00022842"/>
    </source>
</evidence>
<evidence type="ECO:0000256" key="4">
    <source>
        <dbReference type="ARBA" id="ARBA00022723"/>
    </source>
</evidence>
<feature type="domain" description="OBG-type G" evidence="9">
    <location>
        <begin position="185"/>
        <end position="367"/>
    </location>
</feature>
<evidence type="ECO:0000256" key="5">
    <source>
        <dbReference type="ARBA" id="ARBA00022741"/>
    </source>
</evidence>
<evidence type="ECO:0000256" key="8">
    <source>
        <dbReference type="ARBA" id="ARBA00023134"/>
    </source>
</evidence>
<dbReference type="Gene3D" id="3.30.300.350">
    <property type="entry name" value="GTP-binding protein OBG, C-terminal domain"/>
    <property type="match status" value="1"/>
</dbReference>
<dbReference type="InterPro" id="IPR006073">
    <property type="entry name" value="GTP-bd"/>
</dbReference>
<dbReference type="InterPro" id="IPR015349">
    <property type="entry name" value="OCT_dom"/>
</dbReference>
<dbReference type="NCBIfam" id="NF008956">
    <property type="entry name" value="PRK12299.1"/>
    <property type="match status" value="1"/>
</dbReference>
<gene>
    <name evidence="12" type="primary">obg_15</name>
    <name evidence="12" type="ORF">SDC9_41510</name>
</gene>
<keyword evidence="4" id="KW-0479">Metal-binding</keyword>
<dbReference type="GO" id="GO:0003924">
    <property type="term" value="F:GTPase activity"/>
    <property type="evidence" value="ECO:0007669"/>
    <property type="project" value="InterPro"/>
</dbReference>
<dbReference type="Pfam" id="PF01018">
    <property type="entry name" value="GTP1_OBG"/>
    <property type="match status" value="1"/>
</dbReference>
<keyword evidence="7" id="KW-0460">Magnesium</keyword>
<dbReference type="PANTHER" id="PTHR11702">
    <property type="entry name" value="DEVELOPMENTALLY REGULATED GTP-BINDING PROTEIN-RELATED"/>
    <property type="match status" value="1"/>
</dbReference>
<dbReference type="InterPro" id="IPR036726">
    <property type="entry name" value="GTP1_OBG_dom_sf"/>
</dbReference>
<dbReference type="InterPro" id="IPR014100">
    <property type="entry name" value="GTP-bd_Obg/CgtA"/>
</dbReference>
<dbReference type="GO" id="GO:0000287">
    <property type="term" value="F:magnesium ion binding"/>
    <property type="evidence" value="ECO:0007669"/>
    <property type="project" value="InterPro"/>
</dbReference>
<feature type="domain" description="OCT" evidence="10">
    <location>
        <begin position="388"/>
        <end position="467"/>
    </location>
</feature>
<comment type="similarity">
    <text evidence="2">Belongs to the TRAFAC class OBG-HflX-like GTPase superfamily. OBG GTPase family.</text>
</comment>
<dbReference type="Pfam" id="PF01926">
    <property type="entry name" value="MMR_HSR1"/>
    <property type="match status" value="1"/>
</dbReference>
<protein>
    <submittedName>
        <fullName evidence="12">GTPase Obg</fullName>
        <ecNumber evidence="12">3.6.5.-</ecNumber>
    </submittedName>
</protein>
<dbReference type="PROSITE" id="PS51881">
    <property type="entry name" value="OCT"/>
    <property type="match status" value="1"/>
</dbReference>
<keyword evidence="6 12" id="KW-0378">Hydrolase</keyword>
<dbReference type="SUPFAM" id="SSF82051">
    <property type="entry name" value="Obg GTP-binding protein N-terminal domain"/>
    <property type="match status" value="1"/>
</dbReference>
<dbReference type="EC" id="3.6.5.-" evidence="12"/>
<dbReference type="HAMAP" id="MF_01454">
    <property type="entry name" value="GTPase_Obg"/>
    <property type="match status" value="1"/>
</dbReference>
<keyword evidence="8" id="KW-0342">GTP-binding</keyword>
<reference evidence="12" key="1">
    <citation type="submission" date="2019-08" db="EMBL/GenBank/DDBJ databases">
        <authorList>
            <person name="Kucharzyk K."/>
            <person name="Murdoch R.W."/>
            <person name="Higgins S."/>
            <person name="Loffler F."/>
        </authorList>
    </citation>
    <scope>NUCLEOTIDE SEQUENCE</scope>
</reference>
<dbReference type="NCBIfam" id="TIGR03595">
    <property type="entry name" value="Obg_CgtA_exten"/>
    <property type="match status" value="1"/>
</dbReference>
<dbReference type="SUPFAM" id="SSF102741">
    <property type="entry name" value="Obg GTP-binding protein C-terminal domain"/>
    <property type="match status" value="1"/>
</dbReference>
<dbReference type="InterPro" id="IPR045086">
    <property type="entry name" value="OBG_GTPase"/>
</dbReference>
<dbReference type="AlphaFoldDB" id="A0A644VVU3"/>
<keyword evidence="3" id="KW-0963">Cytoplasm</keyword>
<dbReference type="PRINTS" id="PR00326">
    <property type="entry name" value="GTP1OBG"/>
</dbReference>
<accession>A0A644VVU3</accession>
<dbReference type="FunFam" id="2.70.210.12:FF:000001">
    <property type="entry name" value="GTPase Obg"/>
    <property type="match status" value="1"/>
</dbReference>
<dbReference type="EMBL" id="VSSQ01000463">
    <property type="protein sequence ID" value="MPL95340.1"/>
    <property type="molecule type" value="Genomic_DNA"/>
</dbReference>
<dbReference type="SUPFAM" id="SSF52540">
    <property type="entry name" value="P-loop containing nucleoside triphosphate hydrolases"/>
    <property type="match status" value="1"/>
</dbReference>
<evidence type="ECO:0000259" key="9">
    <source>
        <dbReference type="PROSITE" id="PS51710"/>
    </source>
</evidence>
<dbReference type="NCBIfam" id="NF008955">
    <property type="entry name" value="PRK12297.1"/>
    <property type="match status" value="1"/>
</dbReference>
<dbReference type="InterPro" id="IPR036346">
    <property type="entry name" value="GTP-bd_prot_GTP1/OBG_C_sf"/>
</dbReference>
<dbReference type="InterPro" id="IPR006169">
    <property type="entry name" value="GTP1_OBG_dom"/>
</dbReference>
<comment type="caution">
    <text evidence="12">The sequence shown here is derived from an EMBL/GenBank/DDBJ whole genome shotgun (WGS) entry which is preliminary data.</text>
</comment>
<evidence type="ECO:0000259" key="11">
    <source>
        <dbReference type="PROSITE" id="PS51883"/>
    </source>
</evidence>
<dbReference type="InterPro" id="IPR027417">
    <property type="entry name" value="P-loop_NTPase"/>
</dbReference>
<evidence type="ECO:0000256" key="6">
    <source>
        <dbReference type="ARBA" id="ARBA00022801"/>
    </source>
</evidence>
<dbReference type="InterPro" id="IPR031167">
    <property type="entry name" value="G_OBG"/>
</dbReference>
<dbReference type="NCBIfam" id="TIGR02729">
    <property type="entry name" value="Obg_CgtA"/>
    <property type="match status" value="1"/>
</dbReference>
<dbReference type="GO" id="GO:0005525">
    <property type="term" value="F:GTP binding"/>
    <property type="evidence" value="ECO:0007669"/>
    <property type="project" value="UniProtKB-KW"/>
</dbReference>
<name>A0A644VVU3_9ZZZZ</name>
<proteinExistence type="inferred from homology"/>
<dbReference type="CDD" id="cd01898">
    <property type="entry name" value="Obg"/>
    <property type="match status" value="1"/>
</dbReference>
<comment type="cofactor">
    <cofactor evidence="1">
        <name>Mg(2+)</name>
        <dbReference type="ChEBI" id="CHEBI:18420"/>
    </cofactor>
</comment>
<evidence type="ECO:0000313" key="12">
    <source>
        <dbReference type="EMBL" id="MPL95340.1"/>
    </source>
</evidence>
<evidence type="ECO:0000259" key="10">
    <source>
        <dbReference type="PROSITE" id="PS51881"/>
    </source>
</evidence>
<organism evidence="12">
    <name type="scientific">bioreactor metagenome</name>
    <dbReference type="NCBI Taxonomy" id="1076179"/>
    <lineage>
        <taxon>unclassified sequences</taxon>
        <taxon>metagenomes</taxon>
        <taxon>ecological metagenomes</taxon>
    </lineage>
</organism>
<dbReference type="PROSITE" id="PS51883">
    <property type="entry name" value="OBG"/>
    <property type="match status" value="1"/>
</dbReference>
<feature type="domain" description="Obg" evidence="11">
    <location>
        <begin position="26"/>
        <end position="184"/>
    </location>
</feature>
<dbReference type="PROSITE" id="PS51710">
    <property type="entry name" value="G_OBG"/>
    <property type="match status" value="1"/>
</dbReference>
<evidence type="ECO:0000256" key="2">
    <source>
        <dbReference type="ARBA" id="ARBA00007699"/>
    </source>
</evidence>
<dbReference type="Gene3D" id="3.40.50.300">
    <property type="entry name" value="P-loop containing nucleotide triphosphate hydrolases"/>
    <property type="match status" value="1"/>
</dbReference>
<evidence type="ECO:0000256" key="3">
    <source>
        <dbReference type="ARBA" id="ARBA00022490"/>
    </source>
</evidence>
<keyword evidence="5" id="KW-0547">Nucleotide-binding</keyword>